<organism evidence="1 2">
    <name type="scientific">Mesorhizobium atlanticum</name>
    <dbReference type="NCBI Taxonomy" id="2233532"/>
    <lineage>
        <taxon>Bacteria</taxon>
        <taxon>Pseudomonadati</taxon>
        <taxon>Pseudomonadota</taxon>
        <taxon>Alphaproteobacteria</taxon>
        <taxon>Hyphomicrobiales</taxon>
        <taxon>Phyllobacteriaceae</taxon>
        <taxon>Mesorhizobium</taxon>
    </lineage>
</organism>
<protein>
    <submittedName>
        <fullName evidence="1">Uncharacterized protein</fullName>
    </submittedName>
</protein>
<dbReference type="AlphaFoldDB" id="A0A330GV08"/>
<evidence type="ECO:0000313" key="1">
    <source>
        <dbReference type="EMBL" id="RAZ78255.1"/>
    </source>
</evidence>
<sequence length="638" mass="71257">MAPRNTVAPIDFARHMKTHWESALGNRSNPALEQLWQITAATFNEAILTGDQRWRVLEPATGTGKTQGLIVYSAMMAELNAAGAPSNCTGILVVVRTIEQANEIVASINELAGRPVAIARHSENKIAAGRCGDKDVLVITHSAYQRAVEAICRNQQGKWDEFVKWEGGQRRLTIIDEALANIVEHYQVKAQDISNVLAMIDQPMRLRHNVAVQAIKSLRETLEFLEFDRLEARQGLLWRDPRASQIDWSEEHSFAGLIDEVSRLPLDMMILRKESPLDRRRLTEQATNTLRSCESILSGWAYYQRSGDWDTINNSELLIPVELPGPVVLDATAAHNMLWELLGERAVRPVIPSKARRYRNVTLHVTNANGLGKGSMKEKGAARLPRVIKELEKSSKERSVLVCLHQSLEPKALTLEPKFSRYAIAHWGAIDGKNDWQDFDTAVVLGLPYRGDLWAVGTFIALQGLPENGWFASPSWNDYDDVRKVMEQKQITVSVIQAINRVRCRKVINAEGDCPPTDVYVVLPESRLGASILRDITTEMPGINVVPWGFNLDGDAVSVRQAEGYDPLISYMRYRPSGETSMITVKSELGWPSSKMKELGRLLRDGAHRITATLGEMGITFHHNGKTGRGANGWLIKA</sequence>
<gene>
    <name evidence="1" type="ORF">DPM35_06625</name>
</gene>
<dbReference type="RefSeq" id="WP_146767920.1">
    <property type="nucleotide sequence ID" value="NZ_QMBQ01000002.1"/>
</dbReference>
<dbReference type="Proteomes" id="UP000251956">
    <property type="component" value="Unassembled WGS sequence"/>
</dbReference>
<dbReference type="OrthoDB" id="7313936at2"/>
<reference evidence="2" key="1">
    <citation type="submission" date="2018-06" db="EMBL/GenBank/DDBJ databases">
        <authorList>
            <person name="Helene L.C."/>
            <person name="Dall'Agnol R."/>
            <person name="Delamuta J.R."/>
            <person name="Hungria M."/>
        </authorList>
    </citation>
    <scope>NUCLEOTIDE SEQUENCE [LARGE SCALE GENOMIC DNA]</scope>
    <source>
        <strain evidence="2">CNPSo 3140</strain>
    </source>
</reference>
<dbReference type="SUPFAM" id="SSF52540">
    <property type="entry name" value="P-loop containing nucleoside triphosphate hydrolases"/>
    <property type="match status" value="1"/>
</dbReference>
<keyword evidence="2" id="KW-1185">Reference proteome</keyword>
<proteinExistence type="predicted"/>
<dbReference type="EMBL" id="QMBQ01000002">
    <property type="protein sequence ID" value="RAZ78255.1"/>
    <property type="molecule type" value="Genomic_DNA"/>
</dbReference>
<reference evidence="1 2" key="2">
    <citation type="submission" date="2018-07" db="EMBL/GenBank/DDBJ databases">
        <title>Diversity of Mesorhizobium strains in Brazil.</title>
        <authorList>
            <person name="Helene L.C.F."/>
            <person name="Dall'Agnol R."/>
            <person name="Delamuta J.R.M."/>
            <person name="Hungria M."/>
        </authorList>
    </citation>
    <scope>NUCLEOTIDE SEQUENCE [LARGE SCALE GENOMIC DNA]</scope>
    <source>
        <strain evidence="1 2">CNPSo 3140</strain>
    </source>
</reference>
<comment type="caution">
    <text evidence="1">The sequence shown here is derived from an EMBL/GenBank/DDBJ whole genome shotgun (WGS) entry which is preliminary data.</text>
</comment>
<dbReference type="Gene3D" id="3.40.50.300">
    <property type="entry name" value="P-loop containing nucleotide triphosphate hydrolases"/>
    <property type="match status" value="1"/>
</dbReference>
<accession>A0A330GV08</accession>
<name>A0A330GV08_9HYPH</name>
<evidence type="ECO:0000313" key="2">
    <source>
        <dbReference type="Proteomes" id="UP000251956"/>
    </source>
</evidence>
<dbReference type="InterPro" id="IPR027417">
    <property type="entry name" value="P-loop_NTPase"/>
</dbReference>